<accession>A0A834R4B1</accession>
<reference evidence="2" key="2">
    <citation type="submission" date="2020-01" db="EMBL/GenBank/DDBJ databases">
        <authorList>
            <person name="Korhonen P.K.K."/>
            <person name="Guangxu M.G."/>
            <person name="Wang T.W."/>
            <person name="Stroehlein A.J.S."/>
            <person name="Young N.D."/>
            <person name="Ang C.-S.A."/>
            <person name="Fernando D.W.F."/>
            <person name="Lu H.L."/>
            <person name="Taylor S.T."/>
            <person name="Ehtesham M.E.M."/>
            <person name="Najaraj S.H.N."/>
            <person name="Harsha G.H.G."/>
            <person name="Madugundu A.M."/>
            <person name="Renuse S.R."/>
            <person name="Holt D.H."/>
            <person name="Pandey A.P."/>
            <person name="Papenfuss A.P."/>
            <person name="Gasser R.B.G."/>
            <person name="Fischer K.F."/>
        </authorList>
    </citation>
    <scope>NUCLEOTIDE SEQUENCE</scope>
    <source>
        <strain evidence="2">SSS_KF_BRIS2020</strain>
    </source>
</reference>
<dbReference type="EnsemblMetazoa" id="SSS_1200s_mrna">
    <property type="protein sequence ID" value="KAF7489806.1"/>
    <property type="gene ID" value="SSS_1200"/>
</dbReference>
<dbReference type="Proteomes" id="UP000070412">
    <property type="component" value="Unassembled WGS sequence"/>
</dbReference>
<evidence type="ECO:0000313" key="3">
    <source>
        <dbReference type="EnsemblMetazoa" id="KAF7489806.1"/>
    </source>
</evidence>
<evidence type="ECO:0000313" key="4">
    <source>
        <dbReference type="Proteomes" id="UP000070412"/>
    </source>
</evidence>
<feature type="compositionally biased region" description="Basic residues" evidence="1">
    <location>
        <begin position="166"/>
        <end position="179"/>
    </location>
</feature>
<feature type="region of interest" description="Disordered" evidence="1">
    <location>
        <begin position="141"/>
        <end position="194"/>
    </location>
</feature>
<evidence type="ECO:0000256" key="1">
    <source>
        <dbReference type="SAM" id="MobiDB-lite"/>
    </source>
</evidence>
<organism evidence="2">
    <name type="scientific">Sarcoptes scabiei</name>
    <name type="common">Itch mite</name>
    <name type="synonym">Acarus scabiei</name>
    <dbReference type="NCBI Taxonomy" id="52283"/>
    <lineage>
        <taxon>Eukaryota</taxon>
        <taxon>Metazoa</taxon>
        <taxon>Ecdysozoa</taxon>
        <taxon>Arthropoda</taxon>
        <taxon>Chelicerata</taxon>
        <taxon>Arachnida</taxon>
        <taxon>Acari</taxon>
        <taxon>Acariformes</taxon>
        <taxon>Sarcoptiformes</taxon>
        <taxon>Astigmata</taxon>
        <taxon>Psoroptidia</taxon>
        <taxon>Sarcoptoidea</taxon>
        <taxon>Sarcoptidae</taxon>
        <taxon>Sarcoptinae</taxon>
        <taxon>Sarcoptes</taxon>
    </lineage>
</organism>
<reference evidence="4" key="1">
    <citation type="journal article" date="2020" name="PLoS Negl. Trop. Dis.">
        <title>High-quality nuclear genome for Sarcoptes scabiei-A critical resource for a neglected parasite.</title>
        <authorList>
            <person name="Korhonen P.K."/>
            <person name="Gasser R.B."/>
            <person name="Ma G."/>
            <person name="Wang T."/>
            <person name="Stroehlein A.J."/>
            <person name="Young N.D."/>
            <person name="Ang C.S."/>
            <person name="Fernando D.D."/>
            <person name="Lu H.C."/>
            <person name="Taylor S."/>
            <person name="Reynolds S.L."/>
            <person name="Mofiz E."/>
            <person name="Najaraj S.H."/>
            <person name="Gowda H."/>
            <person name="Madugundu A."/>
            <person name="Renuse S."/>
            <person name="Holt D."/>
            <person name="Pandey A."/>
            <person name="Papenfuss A.T."/>
            <person name="Fischer K."/>
        </authorList>
    </citation>
    <scope>NUCLEOTIDE SEQUENCE [LARGE SCALE GENOMIC DNA]</scope>
</reference>
<name>A0A834R4B1_SARSC</name>
<evidence type="ECO:0000313" key="2">
    <source>
        <dbReference type="EMBL" id="KAF7489806.1"/>
    </source>
</evidence>
<feature type="compositionally biased region" description="Low complexity" evidence="1">
    <location>
        <begin position="141"/>
        <end position="152"/>
    </location>
</feature>
<dbReference type="AlphaFoldDB" id="A0A834R4B1"/>
<gene>
    <name evidence="2" type="ORF">SSS_1200</name>
</gene>
<sequence>MKSISEFVEKTHCLADWFRKTLSRNSIDYDEAEKISDLIAELKNIDNRIAELQEIPIIRKDFESNRLKFQKQIESRREEIQELEKFFQENNQLIQSGNRIKSRRKRLADLNNIIDDGKKAKKSIQNFGTEENKSAQLRNNKIANNNSNNNKNNNKRTVERKIVSRSPKKFSPKMTRSRTRMMNQIRSNEPSRSR</sequence>
<keyword evidence="4" id="KW-1185">Reference proteome</keyword>
<proteinExistence type="predicted"/>
<protein>
    <submittedName>
        <fullName evidence="2 3">Uncharacterized protein</fullName>
    </submittedName>
</protein>
<dbReference type="EMBL" id="WVUK01000063">
    <property type="protein sequence ID" value="KAF7489806.1"/>
    <property type="molecule type" value="Genomic_DNA"/>
</dbReference>
<reference evidence="3" key="3">
    <citation type="submission" date="2022-06" db="UniProtKB">
        <authorList>
            <consortium name="EnsemblMetazoa"/>
        </authorList>
    </citation>
    <scope>IDENTIFICATION</scope>
</reference>